<dbReference type="RefSeq" id="WP_065992208.1">
    <property type="nucleotide sequence ID" value="NZ_CP029397.2"/>
</dbReference>
<accession>A0A2S2FCK9</accession>
<sequence>MRTLQFTANCENHVKNAEHGANRCHVTQEYVTDLLSKQLVQYGFKAQATTSEENLAVTVENHPVGLGVNCRLNEEGLLTCQISAHVDEQQVWFKKIETQSMINQLANAVENTLKQDEAFSGFEWKG</sequence>
<keyword evidence="2" id="KW-1185">Reference proteome</keyword>
<evidence type="ECO:0000313" key="1">
    <source>
        <dbReference type="EMBL" id="AWL28679.1"/>
    </source>
</evidence>
<dbReference type="STRING" id="1871111.GCA_001704615_00216"/>
<dbReference type="KEGG" id="adv:DJ533_08930"/>
<reference evidence="1" key="1">
    <citation type="submission" date="2019-08" db="EMBL/GenBank/DDBJ databases">
        <title>The complete genome of Acinetobacter defluvii strain WCHAD010030.</title>
        <authorList>
            <person name="Hu Y."/>
            <person name="Qin J."/>
            <person name="Feng Y."/>
            <person name="Zong Z."/>
        </authorList>
    </citation>
    <scope>NUCLEOTIDE SEQUENCE</scope>
    <source>
        <strain evidence="1">WCHA30</strain>
    </source>
</reference>
<dbReference type="EMBL" id="CP029397">
    <property type="protein sequence ID" value="AWL28679.1"/>
    <property type="molecule type" value="Genomic_DNA"/>
</dbReference>
<dbReference type="AlphaFoldDB" id="A0A2S2FCK9"/>
<name>A0A2S2FCK9_9GAMM</name>
<evidence type="ECO:0000313" key="2">
    <source>
        <dbReference type="Proteomes" id="UP000245977"/>
    </source>
</evidence>
<organism evidence="1 2">
    <name type="scientific">Acinetobacter defluvii</name>
    <dbReference type="NCBI Taxonomy" id="1871111"/>
    <lineage>
        <taxon>Bacteria</taxon>
        <taxon>Pseudomonadati</taxon>
        <taxon>Pseudomonadota</taxon>
        <taxon>Gammaproteobacteria</taxon>
        <taxon>Moraxellales</taxon>
        <taxon>Moraxellaceae</taxon>
        <taxon>Acinetobacter</taxon>
    </lineage>
</organism>
<protein>
    <recommendedName>
        <fullName evidence="3">DUF2218 domain-containing protein</fullName>
    </recommendedName>
</protein>
<dbReference type="OrthoDB" id="6705549at2"/>
<dbReference type="Proteomes" id="UP000245977">
    <property type="component" value="Chromosome"/>
</dbReference>
<evidence type="ECO:0008006" key="3">
    <source>
        <dbReference type="Google" id="ProtNLM"/>
    </source>
</evidence>
<gene>
    <name evidence="1" type="ORF">DJ533_08930</name>
</gene>
<proteinExistence type="predicted"/>